<gene>
    <name evidence="3" type="ORF">J121_784</name>
</gene>
<accession>A0A0L1KCR8</accession>
<feature type="chain" id="PRO_5005554724" description="Peptidase inhibitor I78 family protein" evidence="2">
    <location>
        <begin position="18"/>
        <end position="101"/>
    </location>
</feature>
<dbReference type="PATRIC" id="fig|1306953.7.peg.795"/>
<dbReference type="PANTHER" id="PTHR39600">
    <property type="entry name" value="PEPTIDASE INHIBITOR I78 FAMILY PROTEIN"/>
    <property type="match status" value="1"/>
</dbReference>
<evidence type="ECO:0008006" key="5">
    <source>
        <dbReference type="Google" id="ProtNLM"/>
    </source>
</evidence>
<feature type="signal peptide" evidence="2">
    <location>
        <begin position="1"/>
        <end position="17"/>
    </location>
</feature>
<dbReference type="EMBL" id="JYNE01000026">
    <property type="protein sequence ID" value="KNH01647.1"/>
    <property type="molecule type" value="Genomic_DNA"/>
</dbReference>
<dbReference type="Pfam" id="PF11720">
    <property type="entry name" value="Inhibitor_I78"/>
    <property type="match status" value="1"/>
</dbReference>
<evidence type="ECO:0000256" key="1">
    <source>
        <dbReference type="SAM" id="MobiDB-lite"/>
    </source>
</evidence>
<evidence type="ECO:0000313" key="3">
    <source>
        <dbReference type="EMBL" id="KNH01647.1"/>
    </source>
</evidence>
<reference evidence="3" key="1">
    <citation type="submission" date="2015-02" db="EMBL/GenBank/DDBJ databases">
        <authorList>
            <person name="Chooi Y.-H."/>
        </authorList>
    </citation>
    <scope>NUCLEOTIDE SEQUENCE [LARGE SCALE GENOMIC DNA]</scope>
    <source>
        <strain evidence="3">LAMA 915</strain>
    </source>
</reference>
<evidence type="ECO:0000313" key="4">
    <source>
        <dbReference type="Proteomes" id="UP000037446"/>
    </source>
</evidence>
<dbReference type="InterPro" id="IPR021719">
    <property type="entry name" value="Prot_inh_I78"/>
</dbReference>
<evidence type="ECO:0000256" key="2">
    <source>
        <dbReference type="SAM" id="SignalP"/>
    </source>
</evidence>
<feature type="region of interest" description="Disordered" evidence="1">
    <location>
        <begin position="20"/>
        <end position="50"/>
    </location>
</feature>
<organism evidence="3 4">
    <name type="scientific">Qipengyuania citrea LAMA 915</name>
    <dbReference type="NCBI Taxonomy" id="1306953"/>
    <lineage>
        <taxon>Bacteria</taxon>
        <taxon>Pseudomonadati</taxon>
        <taxon>Pseudomonadota</taxon>
        <taxon>Alphaproteobacteria</taxon>
        <taxon>Sphingomonadales</taxon>
        <taxon>Erythrobacteraceae</taxon>
        <taxon>Qipengyuania</taxon>
    </lineage>
</organism>
<dbReference type="Proteomes" id="UP000037446">
    <property type="component" value="Unassembled WGS sequence"/>
</dbReference>
<dbReference type="GeneID" id="93686476"/>
<comment type="caution">
    <text evidence="3">The sequence shown here is derived from an EMBL/GenBank/DDBJ whole genome shotgun (WGS) entry which is preliminary data.</text>
</comment>
<keyword evidence="2" id="KW-0732">Signal</keyword>
<dbReference type="STRING" id="1306953.J121_784"/>
<protein>
    <recommendedName>
        <fullName evidence="5">Peptidase inhibitor I78 family protein</fullName>
    </recommendedName>
</protein>
<proteinExistence type="predicted"/>
<name>A0A0L1KCR8_9SPHN</name>
<dbReference type="RefSeq" id="WP_050600934.1">
    <property type="nucleotide sequence ID" value="NZ_JYNE01000026.1"/>
</dbReference>
<dbReference type="PANTHER" id="PTHR39600:SF1">
    <property type="entry name" value="PEPTIDASE INHIBITOR I78 FAMILY PROTEIN"/>
    <property type="match status" value="1"/>
</dbReference>
<dbReference type="Gene3D" id="3.30.10.10">
    <property type="entry name" value="Trypsin Inhibitor V, subunit A"/>
    <property type="match status" value="1"/>
</dbReference>
<sequence length="101" mass="10711">MRILALPVLALPLAACAGYSEPAPSPSNPGDAMRGSCNAEPAQAHVGQQATERTGAAILAESGAEVLRWGPPNSAWTMDYRTDRVNVRYDEARQITEITCG</sequence>
<dbReference type="AlphaFoldDB" id="A0A0L1KCR8"/>